<reference evidence="1 2" key="1">
    <citation type="journal article" date="2016" name="Genome Announc.">
        <title>First Complete Genome Sequence of a Subdivision 6 Acidobacterium Strain.</title>
        <authorList>
            <person name="Huang S."/>
            <person name="Vieira S."/>
            <person name="Bunk B."/>
            <person name="Riedel T."/>
            <person name="Sproer C."/>
            <person name="Overmann J."/>
        </authorList>
    </citation>
    <scope>NUCLEOTIDE SEQUENCE [LARGE SCALE GENOMIC DNA]</scope>
    <source>
        <strain evidence="2">DSM 100886 HEG_-6_39</strain>
    </source>
</reference>
<accession>A0A143PGN9</accession>
<dbReference type="AlphaFoldDB" id="A0A143PGN9"/>
<keyword evidence="2" id="KW-1185">Reference proteome</keyword>
<protein>
    <submittedName>
        <fullName evidence="1">Uncharacterized protein</fullName>
    </submittedName>
</protein>
<dbReference type="KEGG" id="abac:LuPra_00759"/>
<dbReference type="EMBL" id="CP015136">
    <property type="protein sequence ID" value="AMY07586.1"/>
    <property type="molecule type" value="Genomic_DNA"/>
</dbReference>
<dbReference type="Proteomes" id="UP000076079">
    <property type="component" value="Chromosome"/>
</dbReference>
<evidence type="ECO:0000313" key="2">
    <source>
        <dbReference type="Proteomes" id="UP000076079"/>
    </source>
</evidence>
<reference evidence="2" key="2">
    <citation type="submission" date="2016-04" db="EMBL/GenBank/DDBJ databases">
        <title>First Complete Genome Sequence of a Subdivision 6 Acidobacterium.</title>
        <authorList>
            <person name="Huang S."/>
            <person name="Vieira S."/>
            <person name="Bunk B."/>
            <person name="Riedel T."/>
            <person name="Sproeer C."/>
            <person name="Overmann J."/>
        </authorList>
    </citation>
    <scope>NUCLEOTIDE SEQUENCE [LARGE SCALE GENOMIC DNA]</scope>
    <source>
        <strain evidence="2">DSM 100886 HEG_-6_39</strain>
    </source>
</reference>
<name>A0A143PGN9_LUTPR</name>
<evidence type="ECO:0000313" key="1">
    <source>
        <dbReference type="EMBL" id="AMY07586.1"/>
    </source>
</evidence>
<sequence>MDTMARVVLGRCVHDPTAVRVYDIMRGGFLWSDEMPPCFPLDPFELMGVLAPVIAYRASLTSGAPDSRHEVDWNALRVAVPSWPGFRQERIRGSIEGDLRAWKLWEDRSFFELEDEPGPDGI</sequence>
<organism evidence="1 2">
    <name type="scientific">Luteitalea pratensis</name>
    <dbReference type="NCBI Taxonomy" id="1855912"/>
    <lineage>
        <taxon>Bacteria</taxon>
        <taxon>Pseudomonadati</taxon>
        <taxon>Acidobacteriota</taxon>
        <taxon>Vicinamibacteria</taxon>
        <taxon>Vicinamibacterales</taxon>
        <taxon>Vicinamibacteraceae</taxon>
        <taxon>Luteitalea</taxon>
    </lineage>
</organism>
<proteinExistence type="predicted"/>
<gene>
    <name evidence="1" type="ORF">LuPra_00759</name>
</gene>